<dbReference type="AlphaFoldDB" id="A0A2K3JLS0"/>
<evidence type="ECO:0000313" key="2">
    <source>
        <dbReference type="Proteomes" id="UP000236291"/>
    </source>
</evidence>
<gene>
    <name evidence="1" type="ORF">L195_g048601</name>
</gene>
<reference evidence="1 2" key="2">
    <citation type="journal article" date="2017" name="Front. Plant Sci.">
        <title>Gene Classification and Mining of Molecular Markers Useful in Red Clover (Trifolium pratense) Breeding.</title>
        <authorList>
            <person name="Istvanek J."/>
            <person name="Dluhosova J."/>
            <person name="Dluhos P."/>
            <person name="Patkova L."/>
            <person name="Nedelnik J."/>
            <person name="Repkova J."/>
        </authorList>
    </citation>
    <scope>NUCLEOTIDE SEQUENCE [LARGE SCALE GENOMIC DNA]</scope>
    <source>
        <strain evidence="2">cv. Tatra</strain>
        <tissue evidence="1">Young leaves</tissue>
    </source>
</reference>
<dbReference type="Proteomes" id="UP000236291">
    <property type="component" value="Unassembled WGS sequence"/>
</dbReference>
<reference evidence="1 2" key="1">
    <citation type="journal article" date="2014" name="Am. J. Bot.">
        <title>Genome assembly and annotation for red clover (Trifolium pratense; Fabaceae).</title>
        <authorList>
            <person name="Istvanek J."/>
            <person name="Jaros M."/>
            <person name="Krenek A."/>
            <person name="Repkova J."/>
        </authorList>
    </citation>
    <scope>NUCLEOTIDE SEQUENCE [LARGE SCALE GENOMIC DNA]</scope>
    <source>
        <strain evidence="2">cv. Tatra</strain>
        <tissue evidence="1">Young leaves</tissue>
    </source>
</reference>
<dbReference type="EMBL" id="ASHM01069816">
    <property type="protein sequence ID" value="PNX54978.1"/>
    <property type="molecule type" value="Genomic_DNA"/>
</dbReference>
<sequence length="124" mass="14166">MAIAPWADSVTSILSRRAAVAASIDNRGEKLGYDGLNGSKTIHLMTTWKTFEKTLIQKFQPVLWARLRDSEDEKQDYVCHNEVQREKPGKQRHQPGGAVLEWIGRHMAKRNNIQKMVCKLGHLE</sequence>
<protein>
    <submittedName>
        <fullName evidence="1">Uncharacterized protein</fullName>
    </submittedName>
</protein>
<proteinExistence type="predicted"/>
<comment type="caution">
    <text evidence="1">The sequence shown here is derived from an EMBL/GenBank/DDBJ whole genome shotgun (WGS) entry which is preliminary data.</text>
</comment>
<accession>A0A2K3JLS0</accession>
<name>A0A2K3JLS0_TRIPR</name>
<evidence type="ECO:0000313" key="1">
    <source>
        <dbReference type="EMBL" id="PNX54978.1"/>
    </source>
</evidence>
<organism evidence="1 2">
    <name type="scientific">Trifolium pratense</name>
    <name type="common">Red clover</name>
    <dbReference type="NCBI Taxonomy" id="57577"/>
    <lineage>
        <taxon>Eukaryota</taxon>
        <taxon>Viridiplantae</taxon>
        <taxon>Streptophyta</taxon>
        <taxon>Embryophyta</taxon>
        <taxon>Tracheophyta</taxon>
        <taxon>Spermatophyta</taxon>
        <taxon>Magnoliopsida</taxon>
        <taxon>eudicotyledons</taxon>
        <taxon>Gunneridae</taxon>
        <taxon>Pentapetalae</taxon>
        <taxon>rosids</taxon>
        <taxon>fabids</taxon>
        <taxon>Fabales</taxon>
        <taxon>Fabaceae</taxon>
        <taxon>Papilionoideae</taxon>
        <taxon>50 kb inversion clade</taxon>
        <taxon>NPAAA clade</taxon>
        <taxon>Hologalegina</taxon>
        <taxon>IRL clade</taxon>
        <taxon>Trifolieae</taxon>
        <taxon>Trifolium</taxon>
    </lineage>
</organism>